<dbReference type="RefSeq" id="WP_245128569.1">
    <property type="nucleotide sequence ID" value="NZ_JALJEJ010000001.1"/>
</dbReference>
<dbReference type="CDD" id="cd18738">
    <property type="entry name" value="PIN_VapC4-5_FitB-like"/>
    <property type="match status" value="1"/>
</dbReference>
<protein>
    <submittedName>
        <fullName evidence="9">Type II toxin-antitoxin system VapC family toxin</fullName>
    </submittedName>
</protein>
<keyword evidence="4" id="KW-0479">Metal-binding</keyword>
<evidence type="ECO:0000313" key="10">
    <source>
        <dbReference type="Proteomes" id="UP001139450"/>
    </source>
</evidence>
<dbReference type="PANTHER" id="PTHR33653">
    <property type="entry name" value="RIBONUCLEASE VAPC2"/>
    <property type="match status" value="1"/>
</dbReference>
<keyword evidence="5" id="KW-0378">Hydrolase</keyword>
<evidence type="ECO:0000256" key="5">
    <source>
        <dbReference type="ARBA" id="ARBA00022801"/>
    </source>
</evidence>
<gene>
    <name evidence="9" type="ORF">MUY27_03415</name>
</gene>
<name>A0A9X2B7U1_9SPHI</name>
<dbReference type="SUPFAM" id="SSF88723">
    <property type="entry name" value="PIN domain-like"/>
    <property type="match status" value="1"/>
</dbReference>
<dbReference type="EMBL" id="JALJEJ010000001">
    <property type="protein sequence ID" value="MCJ8208741.1"/>
    <property type="molecule type" value="Genomic_DNA"/>
</dbReference>
<comment type="cofactor">
    <cofactor evidence="1">
        <name>Mg(2+)</name>
        <dbReference type="ChEBI" id="CHEBI:18420"/>
    </cofactor>
</comment>
<dbReference type="InterPro" id="IPR002716">
    <property type="entry name" value="PIN_dom"/>
</dbReference>
<evidence type="ECO:0000256" key="2">
    <source>
        <dbReference type="ARBA" id="ARBA00022649"/>
    </source>
</evidence>
<evidence type="ECO:0000256" key="7">
    <source>
        <dbReference type="ARBA" id="ARBA00038093"/>
    </source>
</evidence>
<dbReference type="GO" id="GO:0004518">
    <property type="term" value="F:nuclease activity"/>
    <property type="evidence" value="ECO:0007669"/>
    <property type="project" value="UniProtKB-KW"/>
</dbReference>
<evidence type="ECO:0000256" key="1">
    <source>
        <dbReference type="ARBA" id="ARBA00001946"/>
    </source>
</evidence>
<dbReference type="InterPro" id="IPR050556">
    <property type="entry name" value="Type_II_TA_system_RNase"/>
</dbReference>
<comment type="similarity">
    <text evidence="7">Belongs to the PINc/VapC protein family.</text>
</comment>
<feature type="domain" description="PIN" evidence="8">
    <location>
        <begin position="1"/>
        <end position="101"/>
    </location>
</feature>
<sequence length="120" mass="13575">MIFDTNVLIYLSKYIIKPEEIINEQSSISIITKIEALGYAFERREEYDLISNICSALSIIAITDSVAEETIRLRSKYKIKLPDAIIYATAAVENLPLLTNNISDFKMLDGNVKLINPFSL</sequence>
<keyword evidence="3" id="KW-0540">Nuclease</keyword>
<dbReference type="GO" id="GO:0016787">
    <property type="term" value="F:hydrolase activity"/>
    <property type="evidence" value="ECO:0007669"/>
    <property type="project" value="UniProtKB-KW"/>
</dbReference>
<dbReference type="InterPro" id="IPR029060">
    <property type="entry name" value="PIN-like_dom_sf"/>
</dbReference>
<evidence type="ECO:0000256" key="3">
    <source>
        <dbReference type="ARBA" id="ARBA00022722"/>
    </source>
</evidence>
<dbReference type="Gene3D" id="3.40.50.1010">
    <property type="entry name" value="5'-nuclease"/>
    <property type="match status" value="1"/>
</dbReference>
<evidence type="ECO:0000256" key="4">
    <source>
        <dbReference type="ARBA" id="ARBA00022723"/>
    </source>
</evidence>
<evidence type="ECO:0000256" key="6">
    <source>
        <dbReference type="ARBA" id="ARBA00022842"/>
    </source>
</evidence>
<keyword evidence="2" id="KW-1277">Toxin-antitoxin system</keyword>
<accession>A0A9X2B7U1</accession>
<comment type="caution">
    <text evidence="9">The sequence shown here is derived from an EMBL/GenBank/DDBJ whole genome shotgun (WGS) entry which is preliminary data.</text>
</comment>
<reference evidence="9" key="1">
    <citation type="submission" date="2022-04" db="EMBL/GenBank/DDBJ databases">
        <title>Mucilaginibacter sp. RS28 isolated from freshwater.</title>
        <authorList>
            <person name="Ko S.-R."/>
        </authorList>
    </citation>
    <scope>NUCLEOTIDE SEQUENCE</scope>
    <source>
        <strain evidence="9">RS28</strain>
    </source>
</reference>
<dbReference type="Proteomes" id="UP001139450">
    <property type="component" value="Unassembled WGS sequence"/>
</dbReference>
<dbReference type="Pfam" id="PF01850">
    <property type="entry name" value="PIN"/>
    <property type="match status" value="1"/>
</dbReference>
<keyword evidence="6" id="KW-0460">Magnesium</keyword>
<dbReference type="PANTHER" id="PTHR33653:SF1">
    <property type="entry name" value="RIBONUCLEASE VAPC2"/>
    <property type="match status" value="1"/>
</dbReference>
<evidence type="ECO:0000313" key="9">
    <source>
        <dbReference type="EMBL" id="MCJ8208741.1"/>
    </source>
</evidence>
<organism evidence="9 10">
    <name type="scientific">Mucilaginibacter straminoryzae</name>
    <dbReference type="NCBI Taxonomy" id="2932774"/>
    <lineage>
        <taxon>Bacteria</taxon>
        <taxon>Pseudomonadati</taxon>
        <taxon>Bacteroidota</taxon>
        <taxon>Sphingobacteriia</taxon>
        <taxon>Sphingobacteriales</taxon>
        <taxon>Sphingobacteriaceae</taxon>
        <taxon>Mucilaginibacter</taxon>
    </lineage>
</organism>
<dbReference type="GO" id="GO:0046872">
    <property type="term" value="F:metal ion binding"/>
    <property type="evidence" value="ECO:0007669"/>
    <property type="project" value="UniProtKB-KW"/>
</dbReference>
<evidence type="ECO:0000259" key="8">
    <source>
        <dbReference type="Pfam" id="PF01850"/>
    </source>
</evidence>
<proteinExistence type="inferred from homology"/>
<dbReference type="AlphaFoldDB" id="A0A9X2B7U1"/>
<keyword evidence="10" id="KW-1185">Reference proteome</keyword>